<evidence type="ECO:0000256" key="2">
    <source>
        <dbReference type="ARBA" id="ARBA00007110"/>
    </source>
</evidence>
<reference evidence="10" key="1">
    <citation type="journal article" date="2022" name="ISME J.">
        <title>Identification of active gaseous-alkane degraders at natural gas seeps.</title>
        <authorList>
            <person name="Farhan Ul Haque M."/>
            <person name="Hernandez M."/>
            <person name="Crombie A.T."/>
            <person name="Murrell J.C."/>
        </authorList>
    </citation>
    <scope>NUCLEOTIDE SEQUENCE</scope>
    <source>
        <strain evidence="10">ANDR5</strain>
    </source>
</reference>
<evidence type="ECO:0000256" key="4">
    <source>
        <dbReference type="ARBA" id="ARBA00015486"/>
    </source>
</evidence>
<dbReference type="InterPro" id="IPR003200">
    <property type="entry name" value="Nict_dMeBzImd_PRibTrfase"/>
</dbReference>
<name>A0ABS9YXA8_9MYCO</name>
<keyword evidence="5" id="KW-0169">Cobalamin biosynthesis</keyword>
<dbReference type="CDD" id="cd02439">
    <property type="entry name" value="DMB-PRT_CobT"/>
    <property type="match status" value="1"/>
</dbReference>
<comment type="catalytic activity">
    <reaction evidence="9">
        <text>5,6-dimethylbenzimidazole + nicotinate beta-D-ribonucleotide = alpha-ribazole 5'-phosphate + nicotinate + H(+)</text>
        <dbReference type="Rhea" id="RHEA:11196"/>
        <dbReference type="ChEBI" id="CHEBI:15378"/>
        <dbReference type="ChEBI" id="CHEBI:15890"/>
        <dbReference type="ChEBI" id="CHEBI:32544"/>
        <dbReference type="ChEBI" id="CHEBI:57502"/>
        <dbReference type="ChEBI" id="CHEBI:57918"/>
        <dbReference type="EC" id="2.4.2.21"/>
    </reaction>
</comment>
<evidence type="ECO:0000256" key="6">
    <source>
        <dbReference type="ARBA" id="ARBA00022676"/>
    </source>
</evidence>
<dbReference type="Pfam" id="PF02277">
    <property type="entry name" value="DBI_PRT"/>
    <property type="match status" value="1"/>
</dbReference>
<sequence>MSYTKPPSFDVTALRVPIDPPSVEVAAAAAERLVDHSVVMPPGAAAATLGDLAVWLAATQNQVLPRQLINVRLVIFAGDHGVTGGGESESLSEPTGEKVRAALAELRGVNSLAAAHGVTVRVLDLAVDDDFDDLAEESRAALQAYKVRRRSGAIDVEDALSQCEVHTALAAGAAVAHEEIAAGAQLLISGELGGENLTSAAASVAATLGLPASSVVGRGGGIDDSALQRTTAVIASALSRAGDRVGDPMTALAALGSADLAASTGYLLTAARCGIPALIGGLPATASALIADAIAAGAAAWFTAGHRSANDPAQALALTQLGLTPLINRTLPFGEGSGAVAAVPLLRSAAAMLIQTALPSDLTLD</sequence>
<evidence type="ECO:0000256" key="8">
    <source>
        <dbReference type="ARBA" id="ARBA00030686"/>
    </source>
</evidence>
<dbReference type="SUPFAM" id="SSF52733">
    <property type="entry name" value="Nicotinate mononucleotide:5,6-dimethylbenzimidazole phosphoribosyltransferase (CobT)"/>
    <property type="match status" value="1"/>
</dbReference>
<comment type="similarity">
    <text evidence="2">Belongs to the CobT family.</text>
</comment>
<evidence type="ECO:0000256" key="1">
    <source>
        <dbReference type="ARBA" id="ARBA00005049"/>
    </source>
</evidence>
<proteinExistence type="inferred from homology"/>
<gene>
    <name evidence="10" type="ORF">K9U37_13510</name>
</gene>
<dbReference type="PANTHER" id="PTHR43463">
    <property type="entry name" value="NICOTINATE-NUCLEOTIDE--DIMETHYLBENZIMIDAZOLE PHOSPHORIBOSYLTRANSFERASE"/>
    <property type="match status" value="1"/>
</dbReference>
<evidence type="ECO:0000256" key="3">
    <source>
        <dbReference type="ARBA" id="ARBA00011991"/>
    </source>
</evidence>
<keyword evidence="11" id="KW-1185">Reference proteome</keyword>
<keyword evidence="7 10" id="KW-0808">Transferase</keyword>
<evidence type="ECO:0000313" key="10">
    <source>
        <dbReference type="EMBL" id="MCI4675841.1"/>
    </source>
</evidence>
<evidence type="ECO:0000313" key="11">
    <source>
        <dbReference type="Proteomes" id="UP001139068"/>
    </source>
</evidence>
<dbReference type="RefSeq" id="WP_243073369.1">
    <property type="nucleotide sequence ID" value="NZ_JAIVFL010000001.1"/>
</dbReference>
<dbReference type="PANTHER" id="PTHR43463:SF1">
    <property type="entry name" value="NICOTINATE-NUCLEOTIDE--DIMETHYLBENZIMIDAZOLE PHOSPHORIBOSYLTRANSFERASE"/>
    <property type="match status" value="1"/>
</dbReference>
<keyword evidence="6 10" id="KW-0328">Glycosyltransferase</keyword>
<dbReference type="GO" id="GO:0008939">
    <property type="term" value="F:nicotinate-nucleotide-dimethylbenzimidazole phosphoribosyltransferase activity"/>
    <property type="evidence" value="ECO:0007669"/>
    <property type="project" value="UniProtKB-EC"/>
</dbReference>
<evidence type="ECO:0000256" key="7">
    <source>
        <dbReference type="ARBA" id="ARBA00022679"/>
    </source>
</evidence>
<dbReference type="InterPro" id="IPR023195">
    <property type="entry name" value="Nict_dMeBzImd_PRibTrfase_N"/>
</dbReference>
<organism evidence="10 11">
    <name type="scientific">Candidatus Mycolicibacterium alkanivorans</name>
    <dbReference type="NCBI Taxonomy" id="2954114"/>
    <lineage>
        <taxon>Bacteria</taxon>
        <taxon>Bacillati</taxon>
        <taxon>Actinomycetota</taxon>
        <taxon>Actinomycetes</taxon>
        <taxon>Mycobacteriales</taxon>
        <taxon>Mycobacteriaceae</taxon>
        <taxon>Mycolicibacterium</taxon>
    </lineage>
</organism>
<evidence type="ECO:0000256" key="5">
    <source>
        <dbReference type="ARBA" id="ARBA00022573"/>
    </source>
</evidence>
<accession>A0ABS9YXA8</accession>
<evidence type="ECO:0000256" key="9">
    <source>
        <dbReference type="ARBA" id="ARBA00047340"/>
    </source>
</evidence>
<dbReference type="EMBL" id="JAIVFL010000001">
    <property type="protein sequence ID" value="MCI4675841.1"/>
    <property type="molecule type" value="Genomic_DNA"/>
</dbReference>
<dbReference type="Gene3D" id="1.10.1610.10">
    <property type="match status" value="1"/>
</dbReference>
<dbReference type="Proteomes" id="UP001139068">
    <property type="component" value="Unassembled WGS sequence"/>
</dbReference>
<dbReference type="Gene3D" id="3.40.50.10210">
    <property type="match status" value="1"/>
</dbReference>
<dbReference type="EC" id="2.4.2.21" evidence="3"/>
<protein>
    <recommendedName>
        <fullName evidence="4">Nicotinate-nucleotide--dimethylbenzimidazole phosphoribosyltransferase</fullName>
        <ecNumber evidence="3">2.4.2.21</ecNumber>
    </recommendedName>
    <alternativeName>
        <fullName evidence="8">N(1)-alpha-phosphoribosyltransferase</fullName>
    </alternativeName>
</protein>
<dbReference type="InterPro" id="IPR036087">
    <property type="entry name" value="Nict_dMeBzImd_PRibTrfase_sf"/>
</dbReference>
<comment type="caution">
    <text evidence="10">The sequence shown here is derived from an EMBL/GenBank/DDBJ whole genome shotgun (WGS) entry which is preliminary data.</text>
</comment>
<comment type="pathway">
    <text evidence="1">Nucleoside biosynthesis; alpha-ribazole biosynthesis; alpha-ribazole from 5,6-dimethylbenzimidazole: step 1/2.</text>
</comment>